<evidence type="ECO:0000259" key="12">
    <source>
        <dbReference type="Pfam" id="PF01931"/>
    </source>
</evidence>
<dbReference type="GO" id="GO:0046872">
    <property type="term" value="F:metal ion binding"/>
    <property type="evidence" value="ECO:0007669"/>
    <property type="project" value="UniProtKB-KW"/>
</dbReference>
<keyword evidence="5" id="KW-0378">Hydrolase</keyword>
<comment type="cofactor">
    <cofactor evidence="1">
        <name>Mn(2+)</name>
        <dbReference type="ChEBI" id="CHEBI:29035"/>
    </cofactor>
</comment>
<dbReference type="GO" id="GO:0103023">
    <property type="term" value="F:ITPase activity"/>
    <property type="evidence" value="ECO:0007669"/>
    <property type="project" value="UniProtKB-EC"/>
</dbReference>
<dbReference type="InterPro" id="IPR050299">
    <property type="entry name" value="YjjX_NTPase"/>
</dbReference>
<gene>
    <name evidence="13" type="ORF">UT18_C0019G0022</name>
</gene>
<dbReference type="Proteomes" id="UP000034207">
    <property type="component" value="Unassembled WGS sequence"/>
</dbReference>
<evidence type="ECO:0000256" key="1">
    <source>
        <dbReference type="ARBA" id="ARBA00001936"/>
    </source>
</evidence>
<accession>A0A0G0LZR0</accession>
<dbReference type="EC" id="3.6.1.73" evidence="9"/>
<comment type="cofactor">
    <cofactor evidence="2">
        <name>Mg(2+)</name>
        <dbReference type="ChEBI" id="CHEBI:18420"/>
    </cofactor>
</comment>
<evidence type="ECO:0000256" key="5">
    <source>
        <dbReference type="ARBA" id="ARBA00022801"/>
    </source>
</evidence>
<dbReference type="GO" id="GO:0006772">
    <property type="term" value="P:thiamine metabolic process"/>
    <property type="evidence" value="ECO:0007669"/>
    <property type="project" value="TreeGrafter"/>
</dbReference>
<evidence type="ECO:0000256" key="8">
    <source>
        <dbReference type="ARBA" id="ARBA00023211"/>
    </source>
</evidence>
<keyword evidence="3" id="KW-0479">Metal-binding</keyword>
<name>A0A0G0LZR0_UNCC2</name>
<dbReference type="GO" id="GO:0000166">
    <property type="term" value="F:nucleotide binding"/>
    <property type="evidence" value="ECO:0007669"/>
    <property type="project" value="UniProtKB-KW"/>
</dbReference>
<keyword evidence="4" id="KW-0547">Nucleotide-binding</keyword>
<feature type="domain" description="Non-canonical purine NTP phosphatase/PRRC1" evidence="12">
    <location>
        <begin position="6"/>
        <end position="173"/>
    </location>
</feature>
<evidence type="ECO:0000256" key="10">
    <source>
        <dbReference type="ARBA" id="ARBA00048174"/>
    </source>
</evidence>
<comment type="catalytic activity">
    <reaction evidence="10">
        <text>ITP + H2O = IDP + phosphate + H(+)</text>
        <dbReference type="Rhea" id="RHEA:28330"/>
        <dbReference type="ChEBI" id="CHEBI:15377"/>
        <dbReference type="ChEBI" id="CHEBI:15378"/>
        <dbReference type="ChEBI" id="CHEBI:43474"/>
        <dbReference type="ChEBI" id="CHEBI:58280"/>
        <dbReference type="ChEBI" id="CHEBI:61402"/>
        <dbReference type="EC" id="3.6.1.73"/>
    </reaction>
</comment>
<sequence length="191" mass="20911">MKIILGSENPAKKKAVELALEELGVPRIEIACVDSGSSVSSKPIGFEIIRGAENRNKASKDYAKVKALDYDYLCAIEGGFSLDENGLPFVVTYAIVEDKNGKKSTGKSLGLRLQKEVFDFIKSGGSVNEVIGSLTNSKKNKHDQGVTGFLTNGLMKRDIFDKDAVISAFVPFIFKKERENLLGVIKKLKHK</sequence>
<evidence type="ECO:0000256" key="3">
    <source>
        <dbReference type="ARBA" id="ARBA00022723"/>
    </source>
</evidence>
<evidence type="ECO:0000313" key="13">
    <source>
        <dbReference type="EMBL" id="KKQ93520.1"/>
    </source>
</evidence>
<evidence type="ECO:0000256" key="6">
    <source>
        <dbReference type="ARBA" id="ARBA00022842"/>
    </source>
</evidence>
<proteinExistence type="predicted"/>
<dbReference type="PANTHER" id="PTHR34699">
    <property type="match status" value="1"/>
</dbReference>
<dbReference type="Pfam" id="PF01931">
    <property type="entry name" value="NTPase_I-T"/>
    <property type="match status" value="1"/>
</dbReference>
<evidence type="ECO:0000313" key="14">
    <source>
        <dbReference type="Proteomes" id="UP000034207"/>
    </source>
</evidence>
<dbReference type="EMBL" id="LBVV01000019">
    <property type="protein sequence ID" value="KKQ93520.1"/>
    <property type="molecule type" value="Genomic_DNA"/>
</dbReference>
<dbReference type="AlphaFoldDB" id="A0A0G0LZR0"/>
<dbReference type="Gene3D" id="3.90.950.10">
    <property type="match status" value="1"/>
</dbReference>
<keyword evidence="8" id="KW-0464">Manganese</keyword>
<evidence type="ECO:0000256" key="2">
    <source>
        <dbReference type="ARBA" id="ARBA00001946"/>
    </source>
</evidence>
<comment type="caution">
    <text evidence="13">The sequence shown here is derived from an EMBL/GenBank/DDBJ whole genome shotgun (WGS) entry which is preliminary data.</text>
</comment>
<protein>
    <recommendedName>
        <fullName evidence="9">inosine/xanthosine triphosphatase</fullName>
        <ecNumber evidence="9">3.6.1.73</ecNumber>
    </recommendedName>
</protein>
<dbReference type="SUPFAM" id="SSF52972">
    <property type="entry name" value="ITPase-like"/>
    <property type="match status" value="1"/>
</dbReference>
<dbReference type="GO" id="GO:0009117">
    <property type="term" value="P:nucleotide metabolic process"/>
    <property type="evidence" value="ECO:0007669"/>
    <property type="project" value="UniProtKB-KW"/>
</dbReference>
<keyword evidence="6" id="KW-0460">Magnesium</keyword>
<dbReference type="PANTHER" id="PTHR34699:SF2">
    <property type="entry name" value="NON-CANONICAL PURINE NTP PHOSPHATASE_PRRC1 DOMAIN-CONTAINING PROTEIN"/>
    <property type="match status" value="1"/>
</dbReference>
<dbReference type="InterPro" id="IPR029001">
    <property type="entry name" value="ITPase-like_fam"/>
</dbReference>
<evidence type="ECO:0000256" key="4">
    <source>
        <dbReference type="ARBA" id="ARBA00022741"/>
    </source>
</evidence>
<comment type="catalytic activity">
    <reaction evidence="11">
        <text>XTP + H2O = XDP + phosphate + H(+)</text>
        <dbReference type="Rhea" id="RHEA:28406"/>
        <dbReference type="ChEBI" id="CHEBI:15377"/>
        <dbReference type="ChEBI" id="CHEBI:15378"/>
        <dbReference type="ChEBI" id="CHEBI:43474"/>
        <dbReference type="ChEBI" id="CHEBI:59884"/>
        <dbReference type="ChEBI" id="CHEBI:61314"/>
        <dbReference type="EC" id="3.6.1.73"/>
    </reaction>
</comment>
<evidence type="ECO:0000256" key="7">
    <source>
        <dbReference type="ARBA" id="ARBA00023080"/>
    </source>
</evidence>
<evidence type="ECO:0000256" key="9">
    <source>
        <dbReference type="ARBA" id="ARBA00038901"/>
    </source>
</evidence>
<dbReference type="InterPro" id="IPR026533">
    <property type="entry name" value="NTPase/PRRC1"/>
</dbReference>
<organism evidence="13 14">
    <name type="scientific">candidate division CPR2 bacterium GW2011_GWC2_39_10</name>
    <dbReference type="NCBI Taxonomy" id="1618345"/>
    <lineage>
        <taxon>Bacteria</taxon>
        <taxon>Bacteria division CPR2</taxon>
    </lineage>
</organism>
<reference evidence="13 14" key="1">
    <citation type="journal article" date="2015" name="Nature">
        <title>rRNA introns, odd ribosomes, and small enigmatic genomes across a large radiation of phyla.</title>
        <authorList>
            <person name="Brown C.T."/>
            <person name="Hug L.A."/>
            <person name="Thomas B.C."/>
            <person name="Sharon I."/>
            <person name="Castelle C.J."/>
            <person name="Singh A."/>
            <person name="Wilkins M.J."/>
            <person name="Williams K.H."/>
            <person name="Banfield J.F."/>
        </authorList>
    </citation>
    <scope>NUCLEOTIDE SEQUENCE [LARGE SCALE GENOMIC DNA]</scope>
</reference>
<evidence type="ECO:0000256" key="11">
    <source>
        <dbReference type="ARBA" id="ARBA00048781"/>
    </source>
</evidence>
<keyword evidence="7" id="KW-0546">Nucleotide metabolism</keyword>